<evidence type="ECO:0000313" key="4">
    <source>
        <dbReference type="Proteomes" id="UP000316270"/>
    </source>
</evidence>
<name>A0A517LJR5_9PEZI</name>
<keyword evidence="2" id="KW-1133">Transmembrane helix</keyword>
<feature type="compositionally biased region" description="Polar residues" evidence="1">
    <location>
        <begin position="88"/>
        <end position="106"/>
    </location>
</feature>
<sequence length="247" mass="27385">MPDPPTGVGSEPRRKTPTSESDPTKKASSQTQPPSKMPDLSPTASSSPPNRPSSENRSRPTHSSEFRRTVYPDDRTRMEMAWSLSGRPLNSQRTASRTHSTGTRVSWTESRTLTGSRITKISRPRTIRLNGKTMPVNERNVRTNVMLRPRYRYGRRIGKPSQVALAFCAAALTIGALGTYAVASFDAEIQRLRALKQHQEETIRLLQGRLSLVQEVVDRELTGNSSTMTVLVGISNVLSWAVRNVTG</sequence>
<feature type="compositionally biased region" description="Low complexity" evidence="1">
    <location>
        <begin position="41"/>
        <end position="53"/>
    </location>
</feature>
<dbReference type="Proteomes" id="UP000316270">
    <property type="component" value="Chromosome 14"/>
</dbReference>
<keyword evidence="2" id="KW-0472">Membrane</keyword>
<dbReference type="OrthoDB" id="10522533at2759"/>
<gene>
    <name evidence="3" type="ORF">FKW77_002089</name>
</gene>
<reference evidence="3 4" key="1">
    <citation type="submission" date="2019-07" db="EMBL/GenBank/DDBJ databases">
        <title>Finished genome of Venturia effusa.</title>
        <authorList>
            <person name="Young C.A."/>
            <person name="Cox M.P."/>
            <person name="Ganley A.R.D."/>
            <person name="David W.J."/>
        </authorList>
    </citation>
    <scope>NUCLEOTIDE SEQUENCE [LARGE SCALE GENOMIC DNA]</scope>
    <source>
        <strain evidence="4">albino</strain>
    </source>
</reference>
<dbReference type="EMBL" id="CP042198">
    <property type="protein sequence ID" value="QDS75884.1"/>
    <property type="molecule type" value="Genomic_DNA"/>
</dbReference>
<organism evidence="3 4">
    <name type="scientific">Venturia effusa</name>
    <dbReference type="NCBI Taxonomy" id="50376"/>
    <lineage>
        <taxon>Eukaryota</taxon>
        <taxon>Fungi</taxon>
        <taxon>Dikarya</taxon>
        <taxon>Ascomycota</taxon>
        <taxon>Pezizomycotina</taxon>
        <taxon>Dothideomycetes</taxon>
        <taxon>Pleosporomycetidae</taxon>
        <taxon>Venturiales</taxon>
        <taxon>Venturiaceae</taxon>
        <taxon>Venturia</taxon>
    </lineage>
</organism>
<feature type="compositionally biased region" description="Basic and acidic residues" evidence="1">
    <location>
        <begin position="54"/>
        <end position="72"/>
    </location>
</feature>
<keyword evidence="2" id="KW-0812">Transmembrane</keyword>
<keyword evidence="4" id="KW-1185">Reference proteome</keyword>
<evidence type="ECO:0000256" key="2">
    <source>
        <dbReference type="SAM" id="Phobius"/>
    </source>
</evidence>
<feature type="transmembrane region" description="Helical" evidence="2">
    <location>
        <begin position="163"/>
        <end position="183"/>
    </location>
</feature>
<proteinExistence type="predicted"/>
<evidence type="ECO:0000313" key="3">
    <source>
        <dbReference type="EMBL" id="QDS75884.1"/>
    </source>
</evidence>
<evidence type="ECO:0000256" key="1">
    <source>
        <dbReference type="SAM" id="MobiDB-lite"/>
    </source>
</evidence>
<feature type="compositionally biased region" description="Polar residues" evidence="1">
    <location>
        <begin position="18"/>
        <end position="34"/>
    </location>
</feature>
<feature type="region of interest" description="Disordered" evidence="1">
    <location>
        <begin position="1"/>
        <end position="72"/>
    </location>
</feature>
<dbReference type="AlphaFoldDB" id="A0A517LJR5"/>
<protein>
    <submittedName>
        <fullName evidence="3">Uncharacterized protein</fullName>
    </submittedName>
</protein>
<feature type="region of interest" description="Disordered" evidence="1">
    <location>
        <begin position="85"/>
        <end position="106"/>
    </location>
</feature>
<accession>A0A517LJR5</accession>